<proteinExistence type="predicted"/>
<feature type="compositionally biased region" description="Basic residues" evidence="4">
    <location>
        <begin position="1"/>
        <end position="10"/>
    </location>
</feature>
<feature type="domain" description="EGF-like" evidence="5">
    <location>
        <begin position="608"/>
        <end position="646"/>
    </location>
</feature>
<keyword evidence="1 2" id="KW-1015">Disulfide bond</keyword>
<keyword evidence="8" id="KW-1185">Reference proteome</keyword>
<dbReference type="PANTHER" id="PTHR46839">
    <property type="entry name" value="SUSHI DOMAIN-CONTAINING PROTEIN 6"/>
    <property type="match status" value="1"/>
</dbReference>
<keyword evidence="2" id="KW-0245">EGF-like domain</keyword>
<feature type="region of interest" description="Disordered" evidence="4">
    <location>
        <begin position="211"/>
        <end position="270"/>
    </location>
</feature>
<feature type="compositionally biased region" description="Basic residues" evidence="4">
    <location>
        <begin position="228"/>
        <end position="237"/>
    </location>
</feature>
<feature type="compositionally biased region" description="Low complexity" evidence="4">
    <location>
        <begin position="240"/>
        <end position="254"/>
    </location>
</feature>
<dbReference type="PROSITE" id="PS50923">
    <property type="entry name" value="SUSHI"/>
    <property type="match status" value="2"/>
</dbReference>
<feature type="domain" description="Sushi" evidence="6">
    <location>
        <begin position="444"/>
        <end position="502"/>
    </location>
</feature>
<feature type="compositionally biased region" description="Basic and acidic residues" evidence="4">
    <location>
        <begin position="215"/>
        <end position="225"/>
    </location>
</feature>
<dbReference type="Pfam" id="PF00084">
    <property type="entry name" value="Sushi"/>
    <property type="match status" value="2"/>
</dbReference>
<feature type="disulfide bond" evidence="2">
    <location>
        <begin position="636"/>
        <end position="645"/>
    </location>
</feature>
<gene>
    <name evidence="7" type="ORF">R5R35_007027</name>
</gene>
<dbReference type="CDD" id="cd00054">
    <property type="entry name" value="EGF_CA"/>
    <property type="match status" value="1"/>
</dbReference>
<dbReference type="InterPro" id="IPR000742">
    <property type="entry name" value="EGF"/>
</dbReference>
<reference evidence="7 8" key="1">
    <citation type="submission" date="2024-03" db="EMBL/GenBank/DDBJ databases">
        <title>The genome assembly and annotation of the cricket Gryllus longicercus Weissman &amp; Gray.</title>
        <authorList>
            <person name="Szrajer S."/>
            <person name="Gray D."/>
            <person name="Ylla G."/>
        </authorList>
    </citation>
    <scope>NUCLEOTIDE SEQUENCE [LARGE SCALE GENOMIC DNA]</scope>
    <source>
        <strain evidence="7">DAG 2021-001</strain>
        <tissue evidence="7">Whole body minus gut</tissue>
    </source>
</reference>
<dbReference type="Proteomes" id="UP001378592">
    <property type="component" value="Unassembled WGS sequence"/>
</dbReference>
<feature type="disulfide bond" evidence="2">
    <location>
        <begin position="617"/>
        <end position="634"/>
    </location>
</feature>
<dbReference type="EMBL" id="JAZDUA010000025">
    <property type="protein sequence ID" value="KAK7872423.1"/>
    <property type="molecule type" value="Genomic_DNA"/>
</dbReference>
<evidence type="ECO:0000256" key="1">
    <source>
        <dbReference type="ARBA" id="ARBA00023157"/>
    </source>
</evidence>
<feature type="domain" description="EGF-like" evidence="5">
    <location>
        <begin position="647"/>
        <end position="681"/>
    </location>
</feature>
<dbReference type="InterPro" id="IPR035976">
    <property type="entry name" value="Sushi/SCR/CCP_sf"/>
</dbReference>
<dbReference type="SMART" id="SM00181">
    <property type="entry name" value="EGF"/>
    <property type="match status" value="2"/>
</dbReference>
<feature type="disulfide bond" evidence="3">
    <location>
        <begin position="473"/>
        <end position="500"/>
    </location>
</feature>
<feature type="compositionally biased region" description="Gly residues" evidence="4">
    <location>
        <begin position="255"/>
        <end position="264"/>
    </location>
</feature>
<dbReference type="AlphaFoldDB" id="A0AAN9VXX4"/>
<dbReference type="GO" id="GO:0006974">
    <property type="term" value="P:DNA damage response"/>
    <property type="evidence" value="ECO:0007669"/>
    <property type="project" value="TreeGrafter"/>
</dbReference>
<feature type="disulfide bond" evidence="2">
    <location>
        <begin position="650"/>
        <end position="660"/>
    </location>
</feature>
<dbReference type="PANTHER" id="PTHR46839:SF2">
    <property type="entry name" value="SUSHI DOMAIN-CONTAINING PROTEIN 6"/>
    <property type="match status" value="1"/>
</dbReference>
<keyword evidence="3" id="KW-0768">Sushi</keyword>
<organism evidence="7 8">
    <name type="scientific">Gryllus longicercus</name>
    <dbReference type="NCBI Taxonomy" id="2509291"/>
    <lineage>
        <taxon>Eukaryota</taxon>
        <taxon>Metazoa</taxon>
        <taxon>Ecdysozoa</taxon>
        <taxon>Arthropoda</taxon>
        <taxon>Hexapoda</taxon>
        <taxon>Insecta</taxon>
        <taxon>Pterygota</taxon>
        <taxon>Neoptera</taxon>
        <taxon>Polyneoptera</taxon>
        <taxon>Orthoptera</taxon>
        <taxon>Ensifera</taxon>
        <taxon>Gryllidea</taxon>
        <taxon>Grylloidea</taxon>
        <taxon>Gryllidae</taxon>
        <taxon>Gryllinae</taxon>
        <taxon>Gryllus</taxon>
    </lineage>
</organism>
<evidence type="ECO:0000256" key="3">
    <source>
        <dbReference type="PROSITE-ProRule" id="PRU00302"/>
    </source>
</evidence>
<dbReference type="Gene3D" id="2.10.25.10">
    <property type="entry name" value="Laminin"/>
    <property type="match status" value="2"/>
</dbReference>
<dbReference type="CDD" id="cd00033">
    <property type="entry name" value="CCP"/>
    <property type="match status" value="2"/>
</dbReference>
<dbReference type="InterPro" id="IPR042866">
    <property type="entry name" value="SUSD6"/>
</dbReference>
<dbReference type="PROSITE" id="PS00022">
    <property type="entry name" value="EGF_1"/>
    <property type="match status" value="2"/>
</dbReference>
<sequence>MRKGTRRGRRRDGTVEKSTPLRAQRKGITASSRRARCAPLCALAVNEWAPAIECLAIESGSRPGDPGGGGGGGGGRGGCARTTAAAAVAAEEEATPSSAPAPDASIALPAAAPTSAMRAPLLLCLCAALRLGAAAGYWGADNRLRVADEKPNLTSNTRVVQGYTDSQGRHYPRLPGPLIDYYNSADGDVSNQISRHHNLPAVPYTRHNRWRHRPAYNDRSEEGVARGRGGRGGRRRGNRDPAAAAAAATPTGAPLAGGGGGGGNGRRHWSGGVYKTSQWGAVRIPHRGASVNVPVLEGSRKPYRGTITTSVVPPPPGRGISLRAVAPSTSTTNVEVPARRIDPYSQEVHDAPASPVGALPCVRCPGDRAVVASRGRQMVLLEQPELRPCPHGPRFKLPDLRMEWIQGPKPGSLVQEGHHIMIGQVSYKEHLLQTCRMKLNVLVRKCPPLMLPKHMTVQCSLGNSWGSKCQFSCNNGLHVVGQSSSECMDDLSWSHHIPVCEASKGCPAPMSPPHGQLLCQAHLEETRSQVLPENAKCEYVCDAGYEIPATQYHLTTILCQDGAWNSTVDPTCINIGGIALDHPNAIQREGGHKRRRHKLRSGLHKRSHGDPCNPNPCKEGGTCLRGPKSAPAICRCPDHREGDFCEYERCREKCENGGKCVIFDEKAVCYCPPGFHGNLCEVTDSR</sequence>
<comment type="caution">
    <text evidence="2">Lacks conserved residue(s) required for the propagation of feature annotation.</text>
</comment>
<feature type="disulfide bond" evidence="2">
    <location>
        <begin position="671"/>
        <end position="680"/>
    </location>
</feature>
<dbReference type="Gene3D" id="2.10.70.10">
    <property type="entry name" value="Complement Module, domain 1"/>
    <property type="match status" value="2"/>
</dbReference>
<evidence type="ECO:0000259" key="5">
    <source>
        <dbReference type="PROSITE" id="PS50026"/>
    </source>
</evidence>
<feature type="domain" description="Sushi" evidence="6">
    <location>
        <begin position="504"/>
        <end position="574"/>
    </location>
</feature>
<evidence type="ECO:0000256" key="4">
    <source>
        <dbReference type="SAM" id="MobiDB-lite"/>
    </source>
</evidence>
<protein>
    <submittedName>
        <fullName evidence="7">Uncharacterized protein</fullName>
    </submittedName>
</protein>
<evidence type="ECO:0000259" key="6">
    <source>
        <dbReference type="PROSITE" id="PS50923"/>
    </source>
</evidence>
<dbReference type="SUPFAM" id="SSF57196">
    <property type="entry name" value="EGF/Laminin"/>
    <property type="match status" value="2"/>
</dbReference>
<evidence type="ECO:0000256" key="2">
    <source>
        <dbReference type="PROSITE-ProRule" id="PRU00076"/>
    </source>
</evidence>
<accession>A0AAN9VXX4</accession>
<evidence type="ECO:0000313" key="8">
    <source>
        <dbReference type="Proteomes" id="UP001378592"/>
    </source>
</evidence>
<feature type="region of interest" description="Disordered" evidence="4">
    <location>
        <begin position="1"/>
        <end position="29"/>
    </location>
</feature>
<dbReference type="SUPFAM" id="SSF57535">
    <property type="entry name" value="Complement control module/SCR domain"/>
    <property type="match status" value="2"/>
</dbReference>
<dbReference type="SMART" id="SM00032">
    <property type="entry name" value="CCP"/>
    <property type="match status" value="2"/>
</dbReference>
<dbReference type="PROSITE" id="PS50026">
    <property type="entry name" value="EGF_3"/>
    <property type="match status" value="2"/>
</dbReference>
<dbReference type="InterPro" id="IPR000436">
    <property type="entry name" value="Sushi_SCR_CCP_dom"/>
</dbReference>
<name>A0AAN9VXX4_9ORTH</name>
<evidence type="ECO:0000313" key="7">
    <source>
        <dbReference type="EMBL" id="KAK7872423.1"/>
    </source>
</evidence>
<comment type="caution">
    <text evidence="7">The sequence shown here is derived from an EMBL/GenBank/DDBJ whole genome shotgun (WGS) entry which is preliminary data.</text>
</comment>
<dbReference type="Pfam" id="PF00008">
    <property type="entry name" value="EGF"/>
    <property type="match status" value="1"/>
</dbReference>
<dbReference type="PROSITE" id="PS01186">
    <property type="entry name" value="EGF_2"/>
    <property type="match status" value="1"/>
</dbReference>